<organism evidence="1 2">
    <name type="scientific">Brucella pseudintermedia</name>
    <dbReference type="NCBI Taxonomy" id="370111"/>
    <lineage>
        <taxon>Bacteria</taxon>
        <taxon>Pseudomonadati</taxon>
        <taxon>Pseudomonadota</taxon>
        <taxon>Alphaproteobacteria</taxon>
        <taxon>Hyphomicrobiales</taxon>
        <taxon>Brucellaceae</taxon>
        <taxon>Brucella/Ochrobactrum group</taxon>
        <taxon>Brucella</taxon>
    </lineage>
</organism>
<name>A0ABY5UHP1_9HYPH</name>
<sequence length="60" mass="6752">MADDRQYYLGADQHAEGGTIRALLPHLLLTPAHRSLSMNRKAMTMLSFNNRSLPSEKDIP</sequence>
<evidence type="ECO:0000313" key="1">
    <source>
        <dbReference type="EMBL" id="UWL61877.1"/>
    </source>
</evidence>
<proteinExistence type="predicted"/>
<keyword evidence="2" id="KW-1185">Reference proteome</keyword>
<evidence type="ECO:0000313" key="2">
    <source>
        <dbReference type="Proteomes" id="UP001058739"/>
    </source>
</evidence>
<accession>A0ABY5UHP1</accession>
<dbReference type="EMBL" id="CP099968">
    <property type="protein sequence ID" value="UWL61877.1"/>
    <property type="molecule type" value="Genomic_DNA"/>
</dbReference>
<dbReference type="Proteomes" id="UP001058739">
    <property type="component" value="Chromosome 02"/>
</dbReference>
<gene>
    <name evidence="1" type="ORF">NIK97_18550</name>
</gene>
<protein>
    <submittedName>
        <fullName evidence="1">Uncharacterized protein</fullName>
    </submittedName>
</protein>
<dbReference type="RefSeq" id="WP_147380127.1">
    <property type="nucleotide sequence ID" value="NZ_CP099968.1"/>
</dbReference>
<reference evidence="1" key="1">
    <citation type="submission" date="2022-06" db="EMBL/GenBank/DDBJ databases">
        <title>Complete Genome Sequence of Deoxynivalenol-bioadsorption Ochrobactrum pseudintermedium ASAG-D25.</title>
        <authorList>
            <person name="Wang N."/>
        </authorList>
    </citation>
    <scope>NUCLEOTIDE SEQUENCE</scope>
    <source>
        <strain evidence="1">ASAG-D25</strain>
    </source>
</reference>